<dbReference type="Pfam" id="PF00978">
    <property type="entry name" value="RdRP_2"/>
    <property type="match status" value="1"/>
</dbReference>
<keyword evidence="1" id="KW-0696">RNA-directed RNA polymerase</keyword>
<protein>
    <submittedName>
        <fullName evidence="7">Polyprotein</fullName>
    </submittedName>
</protein>
<dbReference type="GO" id="GO:0039694">
    <property type="term" value="P:viral RNA genome replication"/>
    <property type="evidence" value="ECO:0007669"/>
    <property type="project" value="InterPro"/>
</dbReference>
<keyword evidence="4" id="KW-0693">Viral RNA replication</keyword>
<dbReference type="Gene3D" id="3.40.50.300">
    <property type="entry name" value="P-loop containing nucleotide triphosphate hydrolases"/>
    <property type="match status" value="2"/>
</dbReference>
<dbReference type="PROSITE" id="PS50507">
    <property type="entry name" value="RDRP_SSRNA_POS"/>
    <property type="match status" value="1"/>
</dbReference>
<feature type="domain" description="RdRp catalytic" evidence="6">
    <location>
        <begin position="5576"/>
        <end position="5690"/>
    </location>
</feature>
<dbReference type="InterPro" id="IPR007094">
    <property type="entry name" value="RNA-dir_pol_PSvirus"/>
</dbReference>
<evidence type="ECO:0000256" key="4">
    <source>
        <dbReference type="ARBA" id="ARBA00022953"/>
    </source>
</evidence>
<dbReference type="EMBL" id="MN738550">
    <property type="protein sequence ID" value="QNN89172.1"/>
    <property type="molecule type" value="Genomic_RNA"/>
</dbReference>
<dbReference type="SUPFAM" id="SSF56672">
    <property type="entry name" value="DNA/RNA polymerases"/>
    <property type="match status" value="1"/>
</dbReference>
<feature type="region of interest" description="Disordered" evidence="5">
    <location>
        <begin position="1328"/>
        <end position="1363"/>
    </location>
</feature>
<dbReference type="CDD" id="cd23255">
    <property type="entry name" value="Endornaviridae_RdRp"/>
    <property type="match status" value="1"/>
</dbReference>
<dbReference type="GO" id="GO:0003723">
    <property type="term" value="F:RNA binding"/>
    <property type="evidence" value="ECO:0007669"/>
    <property type="project" value="InterPro"/>
</dbReference>
<feature type="compositionally biased region" description="Basic and acidic residues" evidence="5">
    <location>
        <begin position="1343"/>
        <end position="1355"/>
    </location>
</feature>
<organism evidence="7">
    <name type="scientific">Ceratobasidium endornavirus 1</name>
    <dbReference type="NCBI Taxonomy" id="2768766"/>
    <lineage>
        <taxon>Viruses</taxon>
        <taxon>Riboviria</taxon>
        <taxon>Orthornavirae</taxon>
        <taxon>Kitrinoviricota</taxon>
        <taxon>Alsuviricetes</taxon>
        <taxon>Martellivirales</taxon>
        <taxon>Endornaviridae</taxon>
    </lineage>
</organism>
<evidence type="ECO:0000256" key="2">
    <source>
        <dbReference type="ARBA" id="ARBA00022679"/>
    </source>
</evidence>
<dbReference type="InterPro" id="IPR001788">
    <property type="entry name" value="RNA-dep_RNA_pol_alsuvir"/>
</dbReference>
<dbReference type="SUPFAM" id="SSF53756">
    <property type="entry name" value="UDP-Glycosyltransferase/glycogen phosphorylase"/>
    <property type="match status" value="1"/>
</dbReference>
<accession>A0A7G9U7U1</accession>
<reference evidence="7" key="1">
    <citation type="submission" date="2019-11" db="EMBL/GenBank/DDBJ databases">
        <title>New viral taxa with unprecedented genome organizations defined by the characterization of the virome from a collection of ericoid and orchid mycorrhizal fungi.</title>
        <authorList>
            <person name="Sutela S."/>
            <person name="Forgia M."/>
            <person name="Vainio E."/>
            <person name="Chiapello M."/>
            <person name="Daghino S."/>
            <person name="Vallino M."/>
            <person name="Martino E."/>
            <person name="Girlanda M."/>
            <person name="Perotto S."/>
            <person name="Turina M."/>
        </authorList>
    </citation>
    <scope>NUCLEOTIDE SEQUENCE</scope>
    <source>
        <strain evidence="7">MUT4210</strain>
    </source>
</reference>
<dbReference type="Gene3D" id="3.40.50.2000">
    <property type="entry name" value="Glycogen Phosphorylase B"/>
    <property type="match status" value="2"/>
</dbReference>
<name>A0A7G9U7U1_9VIRU</name>
<dbReference type="PANTHER" id="PTHR48050">
    <property type="entry name" value="STEROL 3-BETA-GLUCOSYLTRANSFERASE"/>
    <property type="match status" value="1"/>
</dbReference>
<dbReference type="InterPro" id="IPR043502">
    <property type="entry name" value="DNA/RNA_pol_sf"/>
</dbReference>
<dbReference type="InterPro" id="IPR027417">
    <property type="entry name" value="P-loop_NTPase"/>
</dbReference>
<proteinExistence type="predicted"/>
<dbReference type="GO" id="GO:0006351">
    <property type="term" value="P:DNA-templated transcription"/>
    <property type="evidence" value="ECO:0007669"/>
    <property type="project" value="InterPro"/>
</dbReference>
<evidence type="ECO:0000259" key="6">
    <source>
        <dbReference type="PROSITE" id="PS50507"/>
    </source>
</evidence>
<evidence type="ECO:0000256" key="5">
    <source>
        <dbReference type="SAM" id="MobiDB-lite"/>
    </source>
</evidence>
<feature type="compositionally biased region" description="Basic residues" evidence="5">
    <location>
        <begin position="189"/>
        <end position="198"/>
    </location>
</feature>
<dbReference type="InterPro" id="IPR050426">
    <property type="entry name" value="Glycosyltransferase_28"/>
</dbReference>
<evidence type="ECO:0000313" key="7">
    <source>
        <dbReference type="EMBL" id="QNN89172.1"/>
    </source>
</evidence>
<evidence type="ECO:0000256" key="3">
    <source>
        <dbReference type="ARBA" id="ARBA00022695"/>
    </source>
</evidence>
<dbReference type="PANTHER" id="PTHR48050:SF13">
    <property type="entry name" value="STEROL 3-BETA-GLUCOSYLTRANSFERASE UGT80A2"/>
    <property type="match status" value="1"/>
</dbReference>
<keyword evidence="3" id="KW-0548">Nucleotidyltransferase</keyword>
<evidence type="ECO:0000256" key="1">
    <source>
        <dbReference type="ARBA" id="ARBA00022484"/>
    </source>
</evidence>
<feature type="region of interest" description="Disordered" evidence="5">
    <location>
        <begin position="179"/>
        <end position="198"/>
    </location>
</feature>
<sequence>MSVSGDDKIITTTVKSTIKDSDGKREYTTNVSKTVKVDGYARYEGVRTQKDHVLSNKERKQYKHMVLHLQSQAIKTASKNKRYADVGVGKNKETHVYHLNVSARVAMRALALVMHTDKAIGTDNLIRSLNDAFEDANAGDQSALAELAFKYQNWTNQSLATRESIASHYNKVNIKAPKSSGRFNMQNARRPKKNKRSSNVHVAAVTNTIIGNRYTHHNASMIGVVSELTKCGFIDFATRAYQYNVLSVATYQMSSMIHEQVAAPCTQTDHAHLERKPKIKKATPTNIKRTHKEVHPIKSDQAYIDHVKKQRATQACRASRILAASGNFKNATTQTITLLKEARAVYHNSNLMHKIRVARRSPKKGTSNNTRTLPYETLPRSRKSQYCLLRMTGYTKTRNPHDAQVASGKVHVRIGSRKNDPINHISYEPFLGSLEADYDWVTNSIICEGKIWYNYKFYSSDVTITKFTSLQSNIMVQDNVPLTMIPAAIAPTELEIEQGIDPTSDAALNHPLNGFANEHIGYQALPIAYTAPPPKLNGTQIEAYNTYQHEHNAKTIGSAHDRQAIDFAASLCNDTPSLLSSFNSTVQNIKLMSSFQGNQVTVTSEPHATNISIVNTENFNRFTGRSATKKSNKIAPSVYACMINSLIHGNHILDVVNGDVVEVNKRTPNTIRNIVKHITSMGAPTFLEYASQYEDANTCPNEANNMKCLGDRCHHGKGRWPHIKYDDNNGFKFQCLPGMTYNYRALPRYNAQIANRDIHPGGDDVLDLVLDPSSWWTCANCNGTVLYWGTTYDDHTFYQATRNEVLANTFCPHCHNRVFVKNSEVNPNLDGNVHAPFRGLVNPLHWIEEIYPGYTLSASSTAAPMIDDHDARLLRRLLSVGKPKVIYLPTEVSEINDIQSSFRTVSLVPRPGALHAFGGRATAELYAMVGTAMANLESTPHIVTVNVPISPSFEQMTHSHNCPAIVCLTNLHAKDGLVTAAINKAPVIYVITPSYEGELPKRQLGEFYLYAAANSDQPYVIAKGDSHGIETRNVISISGHYYINSTIKKGHYFLMNAFVRYDGNIKSLRVVDTDDNAVESFNIPVLEKHSIGNLLGYGWVTKEVKIHRRLLSVLVRRDLRGGDLSYDSMMEAAIGLAMNRYNLADRTVKLINVDAETLADHVMIATLMMRRFIDKHEQLVGLIRNDPSWRNISEQVVHAGANALIGTFLQRGNALEQYANQLTRFHDSAIISKVDAVLTDIRNWTDVIVMHDTKHHDMTFTPDFEIPTCNHLIGPVPQNATDWCKCCLNNSHTPTCSYCMPGQINITADLDDAEYAYLNEEAKAEMRKPYIKDMQKPKPGRTPLDEPPKPNKETASKAIPGTEREKTFGIRGLSASYHGHICYSCKQPYAHKARKSVGKTEVFKIGEEHFQYMGDCPWHEDGQYSIKLIESTPGIYMPITDMLDQGKDNKDDQMELVQLTSFEWADTLAKGTGTMWPTVLQATPLLKGTIKMGDVFKMSAEITYPFDINTCGRDAIRTLWPHLTIDKIAICVGKHDSYTQTDIESIAKELALDIVVNVENEYTFMHYGSGKKIGLLRLSSSTGIPHWHAHTCELVKTPDCHMSMLPDCTPAMLEAAHATLHKEKWSMNAPNTKRVITEIRLLKSSLAGKSTVTRPVYSEHEGGAFITNNTSGMHNLQAGLVHLAVPRDLRHIMPYINSTSRETMNVDALAASADIVDQIEGIYDERIKRVREQVKNIVDVFTTMQSSLVPSDMVTTVKNFTIVSPDKIRLTLPETYRWKALDVIYIRSGTGFTPVCINPYSVGAVYYCDLNMSAPVAGAMTIKYRSRISVSSAFRSLAGLMKVPPTMEEIKSTLNRSRGVLAPGGWGKTTEIVRNMDKDSLVICSTSTAQEVIKNGLLKGMIVGDERIDPKPELVEYVYSLEKAQYLDLPDKAKIIVDEAGMIRPYQLLTMIRPLSTYTFYGDDTQVGYIDFTNLGGQAATKSIFDYLPKHMITVHNTQYRVSHPLCAEIDKVRNGGYIYAGEYIETTDRDGNTISEPTRTTTFDMTDYSDWSDLAISNLIAVGKYDKILVFHNDDIRAVEQACRKAKLSVYPGMVNTVHRAQGGTWKRGLVLQHKYHSGFGVEVSPRHCMTAATRFLNHLSWVTIGIENYKGKDLPTRMGKLSAQTPGHGYISSGVRGIKRAFKSFKESDIYGDNLDQLLDVAKTNVEWRPKIAHSVNGYRNWSLYNAMIKKYESMYPCRVSITQSSGYDVITIKALGLKGVVHVFPEHVQIISDMAGQLTQTKITDAIQECSETSSTNSYVSFDGLVPNHVKTKHFMHLTTKTEFRLMHSATVAMQVAGSTFRVDVGGCTYLLATTTVREPLNLVFYNSECEYWVTNVTSEPTVVVSEDVTMDDSFVNWLNGGSYAYDIDHHEINALKWFRNWWQERYLEGKKIANMIKPIFDVDGPFVAENSLYSTDIQKSTYNDLSTDTDVTFNDSMMAVIDMLGMPLPSLTNGAKTVTMLVKNNKVFTVPIAASSVSLCNLIVYNHISYLKLSWTGMLLRNTAWAGLRPLQGKFMLDLSKHVAAGDRTGSILINAFGRELLTAVRHEPKSLVLYRLEDDKVGVNFRKEHQSQQVAYNVTTIPKQWSQINVNRAVMHSLQTCVPSLDVFDSDASGAIQMSIWHWRSHLTNTTCGNPEIMKLLEPNMWKALDGACNMMSTSEVKNVKEEAVKEAMDRTKALAKEAVTSKLMSSDGLITMQKRAESICYYPPYCLNQQPESVHETIVGNSIITFLPIPAASNWRDNGDGTTTIYDSQHHCTYNVPSWLTQLWHDKLMNVKTNEVTITTIGTSVGQLILHIHIRLPGDELRMVLQDGISDHLVTIQVPIINNNFMEDLTKGHMQVTKIKVRESLWRRITMRLLRPDTTLADLRTAIRMLLNNTEYMVTHQRAVETGLDSDQGALIALAAYCIYHQKLNTNRDYVIGLVENTETYLMRSLNHAKRTALGLIGTLLKIMGADKEPAAMAKILGDVLKQDTSMNPIFDVINNWDNLTPKHHVETIPIKMIGGKTLTTVVDRSRGFQHSGLSNLMFNYLRYGPTLYKRSKGDTHYPIAEGRPMAATPAQNAQLASNIGGNFSNTLLDQINARNYSELRDNLRGNVYSTQQMVYLEWLIRDLTLSEKRILKLLNDYKSTKISDNVIIMVNKLNTILQLSYNSGIGADSNWIRDLEWLTTKFSPSSPSSEAIYQRNHALIEQCSKTVNGATLLDDLSMYAAVSALMSLAKLTGQTPKTAKIWNNLSGMRVGLVSVGSYGDMLPFMNMAGVLAEQGALVTMHCPAEAENQFRRAGFLTKTGQWSLKDNLDLWDELTRAKLDVDKISKSLGTNWIQGLDLQDDQDLWISSPIAPQGIAAAICFSRPHFYLSPLPWQLQHGTPKTNVFSTLSDTGIIMMHSDHINNFMLSRKANKTVKDVLLAKQVMMYTIDTRLTTMISAYYQPISCGYLGWTNPINNKPIAKTGTLVSFGSMTQGKGLRLASLAIRALISTGHKVIHYSNEKYMTDEIKALVALKSVKMVKWTGDYYNNLGKGWTVVHHGGAGTTQSICYAGAKQLIMPVAYDQSYWASQIDGIYGLACYSEDPNEIEAKLIRLASTTFNKLDVTVDEINTNVETALSKAFEAIMPSVQILPVKYFHSDDNKSNDAILHKVGLPKIKTMPLLPERGTLTPGYYIGKNTQTLNVMFDPYAPGRRTDTCGYDVIAWASNNNMAEFEKAAKELGVKGDVYTENFPTLGCMVKANVCVITNNDIQYTVSDQRWPTIFVRAQSGHAVIVSPVPLVDVRFVDPLKADITGFAAAEHGEPCENGPNIKIDAGHEHKHMHTTNESLIRTMQVLLTMGRSAAIDNRAVANTVLEANAAAKVLEGVKRGIRGNDWASLARGNGMLPAYGLSRISSTSVDGVYDITGENVKPPQGMVLLHRRNGTIHANTVIEGQIEGENYTLLISTDTTPPNLVFNVRARLFVRQSDYKWSASDTAGYALRHDVQLVNALLSTATITTVPNDARVGTLYLYNVHNRWHHGEGEGRHPLNKVSMPVNSMVIVPGEKYDHDFIISLRTPQIVSPSLIKGIKGYTLDWFQQSSTRPYLDGYDPSLWHDFPVSYDDDVYQRIFMKTPAISFESRAFKTIKSWANNWAAQVTGEGFPLKPSAFDVINNINSFASDRKGYVKYIDTLVPMVSAESATTMSNVKHYHAMPSVQYMEQVTRAVYFKALKSGSHTFKVEVFDDTTGEYIESTLEQSIITLIERDDQTVDVKFRNDALLELIRSQLTGLQRPQWSYARVAGNPSVIKALRSGVSKYGRRGLTTINIGIGVPITTEAVEFGALTKMIRSAVLDLAQTDAANSSYDDLDYDADPAEYEPHMPAVDANKFSISDAIIYASAMSHFENHGWKETIDKYIDDLVSSALEIDMSRPEQKFTISVGNDPSYDVFVSMDGSVGQNCTIYFECDTNDEEVANSLYDKSMLLVRAYIVSEIGTGSIKSPRGLLRSIFYCGVNDSVPWLSDDEMCPGLDAELSTYILNKHMSMSPPIRSEVDAIQSEYKVLEVVDTDTMLISTEVMMSFNIKANIYIGETKNNDYNLDIRYDNSGKKETRTLTMSIDELLDILSSSTQIQCPNGVNFKLRLEDEMDLSLLRELLPEEANTLLVDDDVTSMMVAHFITSDKNSDGAELRGFEISDKSVHHDRTFTANDWPEEGRSNGLPYPEETNEFRNSDVDNMHGLNLTKVMARVNPNPIQPAHITAVMLASGILNIVNGYTRVSSNCAVHDKLTLEFLPMADTSKFNWIKPPTIFGKQRELDMWCLVPLTLNFSTPIHLYDGSSRIIPTPPSSFNKSISFTCPDVGYPMYLGNTVFNGVQLSRNNLLRAMNAGADIYGMADYFIMQQYMFAERVEKVTVLGNWPENARVVECKNCVVKVRAPPHAVASAPHVAIASNTGKKPGYALPTTRPWSTIDSDNYVLHAAFSVLTIRGVVVPRSNKLPLEDMSERLWFKRSGFLGAETNALGDLLGIEISKLTWRELIGRYTNGKLSCVSQQYVIESLDKIDEIITPSADGQVLLIPKIQGMVTMGFRGVLEDKLTSFGLPYMAEDGEPVDAIPPAKDVRTMGTTGMQISFENQPKKTMFAIGVPVAGWKTTLAQELPQIFADHDDYLDQEKHRKLFLDGNLDLLHAFQKQALVPKNKVLLTWGSENVPSSRVYLGSVMHHKSARELNLPVPEYRLELNEINRIGLFNENNYTLVNSYDEFKQKCLGLVEDALEGNLTVRENTIELGDLADITFSDIAIDGSYGEFSSKDIYLPYIPCLSHDVVQDIEPPEQEMTPLDFINLYEDNDLTDLVRVVAPMSEPFRKPVRSTEHAIRIIETAKTVMKKYPMRTRPVLTKLIYGELNASILRMESKEVLKKIQCDPEYEADRMAQLFFIKQKKFETISYNTAATLEWVKQHKGSEQLQKELRELLDQGFLEVPLNSVKVHQKLEALIKGFPKKAIGQLREQQVRIIVSMAIAVAAIFSPVFIKAKKNLKKLLRQDVLYADGLTPQELSAYVRNIEYDDDLVFVEDDGNKQDKRTEHDMLLTEMIVYKKYLGVAEHVVDLWYQAHNAWRYKGTWVRGVSDAMRQTGQATTAIGNVIVNLVVHTRLVESIGNDFVAMLVLGDDNLIISKSFIDPRAHEKDSRLRWNMVQECEQFTTHGTFLQMIVGKDGNGRLQASPDFIRLRNRFEVTNGVSNDPEATFEARCLSYCMMLGQNERGEKIIRKMGYDTKLTTYYNQVAAIENVAARHGVNRELVKNEINDLYTMMESGTMQTKTWTHFTGTSRF</sequence>
<keyword evidence="2" id="KW-0808">Transferase</keyword>
<dbReference type="GO" id="GO:0003968">
    <property type="term" value="F:RNA-directed RNA polymerase activity"/>
    <property type="evidence" value="ECO:0007669"/>
    <property type="project" value="UniProtKB-KW"/>
</dbReference>